<dbReference type="SUPFAM" id="SSF53756">
    <property type="entry name" value="UDP-Glycosyltransferase/glycogen phosphorylase"/>
    <property type="match status" value="1"/>
</dbReference>
<organism evidence="2 3">
    <name type="scientific">Phormidium tenue NIES-30</name>
    <dbReference type="NCBI Taxonomy" id="549789"/>
    <lineage>
        <taxon>Bacteria</taxon>
        <taxon>Bacillati</taxon>
        <taxon>Cyanobacteriota</taxon>
        <taxon>Cyanophyceae</taxon>
        <taxon>Oscillatoriophycideae</taxon>
        <taxon>Oscillatoriales</taxon>
        <taxon>Oscillatoriaceae</taxon>
        <taxon>Phormidium</taxon>
    </lineage>
</organism>
<evidence type="ECO:0000313" key="2">
    <source>
        <dbReference type="EMBL" id="OKH44080.1"/>
    </source>
</evidence>
<reference evidence="2 3" key="1">
    <citation type="submission" date="2016-11" db="EMBL/GenBank/DDBJ databases">
        <title>Draft Genome Sequences of Nine Cyanobacterial Strains from Diverse Habitats.</title>
        <authorList>
            <person name="Zhu T."/>
            <person name="Hou S."/>
            <person name="Lu X."/>
            <person name="Hess W.R."/>
        </authorList>
    </citation>
    <scope>NUCLEOTIDE SEQUENCE [LARGE SCALE GENOMIC DNA]</scope>
    <source>
        <strain evidence="2 3">NIES-30</strain>
    </source>
</reference>
<dbReference type="RefSeq" id="WP_073610866.1">
    <property type="nucleotide sequence ID" value="NZ_MRCG01000026.1"/>
</dbReference>
<protein>
    <recommendedName>
        <fullName evidence="1">Spore protein YkvP/CgeB glycosyl transferase-like domain-containing protein</fullName>
    </recommendedName>
</protein>
<dbReference type="InterPro" id="IPR055259">
    <property type="entry name" value="YkvP/CgeB_Glyco_trans-like"/>
</dbReference>
<dbReference type="OrthoDB" id="504011at2"/>
<dbReference type="AlphaFoldDB" id="A0A1U7IZ32"/>
<dbReference type="Proteomes" id="UP000185557">
    <property type="component" value="Unassembled WGS sequence"/>
</dbReference>
<accession>A0A1U7IZ32</accession>
<dbReference type="Gene3D" id="3.40.50.2000">
    <property type="entry name" value="Glycogen Phosphorylase B"/>
    <property type="match status" value="1"/>
</dbReference>
<sequence>MVYSESDSSGKFHIVTSTKFDFDQFIDRAAQGKGPRHTVLQLQDALEAQIHQPDFNELSVVKSIQAKIPQKLYSKRLFRRVGRKLPSLFLAKEILDQVKPEDTIYCCGEDVAMPLALLLLFRVNRPRLVTSVMFPERRSFRLIFHTLKLYRLIHTFAVNTGLKAKTLKKMFNLANNQVVILREQTDKQFFFPEAGTMAKPRPLIGSAGLEQRDYITLAAATQDLDLDVRVCAVSPNASSKQQRRIPKSVPQNMEMRHFDWVELRDLYRSADITVVCLVENVIAAGLTTLMEAMACCRPVIITKTVGLATELADLDLVWGVEPGDVQGLRTCIEYVLAHPEEAEAKAKRAYQYFLANHTSEAQVEQLTQLLRRVAAGIPVDSLEPANPKLA</sequence>
<evidence type="ECO:0000259" key="1">
    <source>
        <dbReference type="Pfam" id="PF13524"/>
    </source>
</evidence>
<proteinExistence type="predicted"/>
<keyword evidence="3" id="KW-1185">Reference proteome</keyword>
<dbReference type="EMBL" id="MRCG01000026">
    <property type="protein sequence ID" value="OKH44080.1"/>
    <property type="molecule type" value="Genomic_DNA"/>
</dbReference>
<feature type="domain" description="Spore protein YkvP/CgeB glycosyl transferase-like" evidence="1">
    <location>
        <begin position="256"/>
        <end position="367"/>
    </location>
</feature>
<evidence type="ECO:0000313" key="3">
    <source>
        <dbReference type="Proteomes" id="UP000185557"/>
    </source>
</evidence>
<gene>
    <name evidence="2" type="ORF">NIES30_23410</name>
</gene>
<name>A0A1U7IZ32_9CYAN</name>
<comment type="caution">
    <text evidence="2">The sequence shown here is derived from an EMBL/GenBank/DDBJ whole genome shotgun (WGS) entry which is preliminary data.</text>
</comment>
<dbReference type="STRING" id="549789.NIES30_23410"/>
<dbReference type="Pfam" id="PF13524">
    <property type="entry name" value="Glyco_trans_1_2"/>
    <property type="match status" value="1"/>
</dbReference>